<dbReference type="VEuPathDB" id="FungiDB:ASPGLDRAFT_25814"/>
<keyword evidence="4" id="KW-1185">Reference proteome</keyword>
<feature type="compositionally biased region" description="Acidic residues" evidence="1">
    <location>
        <begin position="295"/>
        <end position="304"/>
    </location>
</feature>
<feature type="compositionally biased region" description="Polar residues" evidence="1">
    <location>
        <begin position="305"/>
        <end position="317"/>
    </location>
</feature>
<reference evidence="4" key="1">
    <citation type="journal article" date="2017" name="Genome Biol.">
        <title>Comparative genomics reveals high biological diversity and specific adaptations in the industrially and medically important fungal genus Aspergillus.</title>
        <authorList>
            <person name="de Vries R.P."/>
            <person name="Riley R."/>
            <person name="Wiebenga A."/>
            <person name="Aguilar-Osorio G."/>
            <person name="Amillis S."/>
            <person name="Uchima C.A."/>
            <person name="Anderluh G."/>
            <person name="Asadollahi M."/>
            <person name="Askin M."/>
            <person name="Barry K."/>
            <person name="Battaglia E."/>
            <person name="Bayram O."/>
            <person name="Benocci T."/>
            <person name="Braus-Stromeyer S.A."/>
            <person name="Caldana C."/>
            <person name="Canovas D."/>
            <person name="Cerqueira G.C."/>
            <person name="Chen F."/>
            <person name="Chen W."/>
            <person name="Choi C."/>
            <person name="Clum A."/>
            <person name="Dos Santos R.A."/>
            <person name="Damasio A.R."/>
            <person name="Diallinas G."/>
            <person name="Emri T."/>
            <person name="Fekete E."/>
            <person name="Flipphi M."/>
            <person name="Freyberg S."/>
            <person name="Gallo A."/>
            <person name="Gournas C."/>
            <person name="Habgood R."/>
            <person name="Hainaut M."/>
            <person name="Harispe M.L."/>
            <person name="Henrissat B."/>
            <person name="Hilden K.S."/>
            <person name="Hope R."/>
            <person name="Hossain A."/>
            <person name="Karabika E."/>
            <person name="Karaffa L."/>
            <person name="Karanyi Z."/>
            <person name="Krasevec N."/>
            <person name="Kuo A."/>
            <person name="Kusch H."/>
            <person name="LaButti K."/>
            <person name="Lagendijk E.L."/>
            <person name="Lapidus A."/>
            <person name="Levasseur A."/>
            <person name="Lindquist E."/>
            <person name="Lipzen A."/>
            <person name="Logrieco A.F."/>
            <person name="MacCabe A."/>
            <person name="Maekelae M.R."/>
            <person name="Malavazi I."/>
            <person name="Melin P."/>
            <person name="Meyer V."/>
            <person name="Mielnichuk N."/>
            <person name="Miskei M."/>
            <person name="Molnar A.P."/>
            <person name="Mule G."/>
            <person name="Ngan C.Y."/>
            <person name="Orejas M."/>
            <person name="Orosz E."/>
            <person name="Ouedraogo J.P."/>
            <person name="Overkamp K.M."/>
            <person name="Park H.-S."/>
            <person name="Perrone G."/>
            <person name="Piumi F."/>
            <person name="Punt P.J."/>
            <person name="Ram A.F."/>
            <person name="Ramon A."/>
            <person name="Rauscher S."/>
            <person name="Record E."/>
            <person name="Riano-Pachon D.M."/>
            <person name="Robert V."/>
            <person name="Roehrig J."/>
            <person name="Ruller R."/>
            <person name="Salamov A."/>
            <person name="Salih N.S."/>
            <person name="Samson R.A."/>
            <person name="Sandor E."/>
            <person name="Sanguinetti M."/>
            <person name="Schuetze T."/>
            <person name="Sepcic K."/>
            <person name="Shelest E."/>
            <person name="Sherlock G."/>
            <person name="Sophianopoulou V."/>
            <person name="Squina F.M."/>
            <person name="Sun H."/>
            <person name="Susca A."/>
            <person name="Todd R.B."/>
            <person name="Tsang A."/>
            <person name="Unkles S.E."/>
            <person name="van de Wiele N."/>
            <person name="van Rossen-Uffink D."/>
            <person name="Oliveira J.V."/>
            <person name="Vesth T.C."/>
            <person name="Visser J."/>
            <person name="Yu J.-H."/>
            <person name="Zhou M."/>
            <person name="Andersen M.R."/>
            <person name="Archer D.B."/>
            <person name="Baker S.E."/>
            <person name="Benoit I."/>
            <person name="Brakhage A.A."/>
            <person name="Braus G.H."/>
            <person name="Fischer R."/>
            <person name="Frisvad J.C."/>
            <person name="Goldman G.H."/>
            <person name="Houbraken J."/>
            <person name="Oakley B."/>
            <person name="Pocsi I."/>
            <person name="Scazzocchio C."/>
            <person name="Seiboth B."/>
            <person name="vanKuyk P.A."/>
            <person name="Wortman J."/>
            <person name="Dyer P.S."/>
            <person name="Grigoriev I.V."/>
        </authorList>
    </citation>
    <scope>NUCLEOTIDE SEQUENCE [LARGE SCALE GENOMIC DNA]</scope>
    <source>
        <strain evidence="4">CBS 516.65</strain>
    </source>
</reference>
<feature type="region of interest" description="Disordered" evidence="1">
    <location>
        <begin position="288"/>
        <end position="317"/>
    </location>
</feature>
<dbReference type="Proteomes" id="UP000184300">
    <property type="component" value="Unassembled WGS sequence"/>
</dbReference>
<proteinExistence type="predicted"/>
<dbReference type="Pfam" id="PF12770">
    <property type="entry name" value="CHAT"/>
    <property type="match status" value="1"/>
</dbReference>
<dbReference type="STRING" id="1160497.A0A1L9VKD9"/>
<sequence>MAAANRGPLVVLNANRYRCDAFIIKQDHIGALNLPHLHLEDVPKMAQMMRTDITPVLGWLWNVMAQHALEYLGFDRRPSGNNWPHVWWIPIGILGRIPIHAAGNHFNGSHEMVLDRVVPSYSGSVKALWYVSMPQTLGQSSLHFASDEMNMLRDICPSLNLQNIESAQPTKAQVICHLKGCTVFHFAGHGISDSTEPSASSLILDDWQKNRLTVGDLRDLRLEENSPFLSYLSACSTGGPSGKHLTPIVEIARIFYETLRKEGMTDDAVSRGLHRAIREFRDVDEQIANSRWQEDEKDEPENLDDASNNPTLESSVEDNQPSKFLYLVFTRRGVFMYIDGKHIIRS</sequence>
<evidence type="ECO:0000313" key="4">
    <source>
        <dbReference type="Proteomes" id="UP000184300"/>
    </source>
</evidence>
<evidence type="ECO:0000313" key="3">
    <source>
        <dbReference type="EMBL" id="OJJ84361.1"/>
    </source>
</evidence>
<gene>
    <name evidence="3" type="ORF">ASPGLDRAFT_25814</name>
</gene>
<dbReference type="InterPro" id="IPR024983">
    <property type="entry name" value="CHAT_dom"/>
</dbReference>
<name>A0A1L9VKD9_ASPGL</name>
<feature type="domain" description="CHAT" evidence="2">
    <location>
        <begin position="55"/>
        <end position="238"/>
    </location>
</feature>
<dbReference type="AlphaFoldDB" id="A0A1L9VKD9"/>
<evidence type="ECO:0000256" key="1">
    <source>
        <dbReference type="SAM" id="MobiDB-lite"/>
    </source>
</evidence>
<dbReference type="EMBL" id="KV878897">
    <property type="protein sequence ID" value="OJJ84361.1"/>
    <property type="molecule type" value="Genomic_DNA"/>
</dbReference>
<dbReference type="OrthoDB" id="9991317at2759"/>
<organism evidence="3 4">
    <name type="scientific">Aspergillus glaucus CBS 516.65</name>
    <dbReference type="NCBI Taxonomy" id="1160497"/>
    <lineage>
        <taxon>Eukaryota</taxon>
        <taxon>Fungi</taxon>
        <taxon>Dikarya</taxon>
        <taxon>Ascomycota</taxon>
        <taxon>Pezizomycotina</taxon>
        <taxon>Eurotiomycetes</taxon>
        <taxon>Eurotiomycetidae</taxon>
        <taxon>Eurotiales</taxon>
        <taxon>Aspergillaceae</taxon>
        <taxon>Aspergillus</taxon>
        <taxon>Aspergillus subgen. Aspergillus</taxon>
    </lineage>
</organism>
<evidence type="ECO:0000259" key="2">
    <source>
        <dbReference type="Pfam" id="PF12770"/>
    </source>
</evidence>
<accession>A0A1L9VKD9</accession>
<dbReference type="RefSeq" id="XP_022401059.1">
    <property type="nucleotide sequence ID" value="XM_022543509.1"/>
</dbReference>
<dbReference type="GeneID" id="34459770"/>
<protein>
    <recommendedName>
        <fullName evidence="2">CHAT domain-containing protein</fullName>
    </recommendedName>
</protein>